<evidence type="ECO:0000313" key="2">
    <source>
        <dbReference type="Proteomes" id="UP000295418"/>
    </source>
</evidence>
<proteinExistence type="predicted"/>
<keyword evidence="2" id="KW-1185">Reference proteome</keyword>
<dbReference type="SUPFAM" id="SSF54495">
    <property type="entry name" value="UBC-like"/>
    <property type="match status" value="1"/>
</dbReference>
<dbReference type="AlphaFoldDB" id="A0A4R4DZD2"/>
<organism evidence="1 2">
    <name type="scientific">Paenibacillus albiflavus</name>
    <dbReference type="NCBI Taxonomy" id="2545760"/>
    <lineage>
        <taxon>Bacteria</taxon>
        <taxon>Bacillati</taxon>
        <taxon>Bacillota</taxon>
        <taxon>Bacilli</taxon>
        <taxon>Bacillales</taxon>
        <taxon>Paenibacillaceae</taxon>
        <taxon>Paenibacillus</taxon>
    </lineage>
</organism>
<dbReference type="Proteomes" id="UP000295418">
    <property type="component" value="Unassembled WGS sequence"/>
</dbReference>
<reference evidence="1 2" key="1">
    <citation type="submission" date="2019-03" db="EMBL/GenBank/DDBJ databases">
        <authorList>
            <person name="Kim M.K.M."/>
        </authorList>
    </citation>
    <scope>NUCLEOTIDE SEQUENCE [LARGE SCALE GENOMIC DNA]</scope>
    <source>
        <strain evidence="1 2">18JY21-1</strain>
    </source>
</reference>
<sequence>MGDITRDQIEIDFNELKVLYQDLRLLREEGDAYIVGDLPFSATYNGNSPIIDQYKIKILLPKDYPKSPPKLMEFGGRIPKSFHTNPDGTLCLGAPLEVRMKFNGNLLSYVKELVIPYLYSYSYYEKYGDMPFGELSHGGRGILESYQELFVLTSSECVLDLLEILATGKFRGHLDCPCGSRMKLRKCHGPQLIQLSNYQTKFDFINDYNDCAILFRKNPL</sequence>
<comment type="caution">
    <text evidence="1">The sequence shown here is derived from an EMBL/GenBank/DDBJ whole genome shotgun (WGS) entry which is preliminary data.</text>
</comment>
<dbReference type="InterPro" id="IPR016135">
    <property type="entry name" value="UBQ-conjugating_enzyme/RWD"/>
</dbReference>
<gene>
    <name evidence="1" type="ORF">E0485_22660</name>
</gene>
<protein>
    <submittedName>
        <fullName evidence="1">Uncharacterized protein</fullName>
    </submittedName>
</protein>
<dbReference type="OrthoDB" id="18359at2"/>
<dbReference type="RefSeq" id="WP_132420332.1">
    <property type="nucleotide sequence ID" value="NZ_SKFG01000041.1"/>
</dbReference>
<name>A0A4R4DZD2_9BACL</name>
<accession>A0A4R4DZD2</accession>
<evidence type="ECO:0000313" key="1">
    <source>
        <dbReference type="EMBL" id="TCZ71456.1"/>
    </source>
</evidence>
<dbReference type="EMBL" id="SKFG01000041">
    <property type="protein sequence ID" value="TCZ71456.1"/>
    <property type="molecule type" value="Genomic_DNA"/>
</dbReference>